<evidence type="ECO:0000313" key="1">
    <source>
        <dbReference type="EMBL" id="SES03848.1"/>
    </source>
</evidence>
<dbReference type="AlphaFoldDB" id="A0A1H9U3N9"/>
<dbReference type="RefSeq" id="WP_143063439.1">
    <property type="nucleotide sequence ID" value="NZ_CP047199.1"/>
</dbReference>
<sequence length="189" mass="22328">MSEFVNPYATIPEVNEFIDGIIYRTVPDFDMDQVLWDRELRKATTREQRKEIIENLRPYAERSFDDPATRKFFSVAIMVGAKDLDITYIVDEMEKYQYAEGREADMMLSSDWSMIDEVPHKRNFDQMNRFLRLDGEILHEGQVLIVRGISRRKQSRLDERFQWLKQSRFATDPWTDVAVANIGVEHPAT</sequence>
<dbReference type="STRING" id="1121357.SAMN05661109_01632"/>
<gene>
    <name evidence="1" type="ORF">SAMN05661109_01632</name>
</gene>
<organism evidence="1 2">
    <name type="scientific">Corynebacterium cystitidis DSM 20524</name>
    <dbReference type="NCBI Taxonomy" id="1121357"/>
    <lineage>
        <taxon>Bacteria</taxon>
        <taxon>Bacillati</taxon>
        <taxon>Actinomycetota</taxon>
        <taxon>Actinomycetes</taxon>
        <taxon>Mycobacteriales</taxon>
        <taxon>Corynebacteriaceae</taxon>
        <taxon>Corynebacterium</taxon>
    </lineage>
</organism>
<keyword evidence="2" id="KW-1185">Reference proteome</keyword>
<protein>
    <submittedName>
        <fullName evidence="1">Uncharacterized protein</fullName>
    </submittedName>
</protein>
<dbReference type="Proteomes" id="UP000198929">
    <property type="component" value="Unassembled WGS sequence"/>
</dbReference>
<accession>A0A1H9U3N9</accession>
<reference evidence="2" key="1">
    <citation type="submission" date="2016-10" db="EMBL/GenBank/DDBJ databases">
        <authorList>
            <person name="Varghese N."/>
            <person name="Submissions S."/>
        </authorList>
    </citation>
    <scope>NUCLEOTIDE SEQUENCE [LARGE SCALE GENOMIC DNA]</scope>
    <source>
        <strain evidence="2">DSM 20524</strain>
    </source>
</reference>
<evidence type="ECO:0000313" key="2">
    <source>
        <dbReference type="Proteomes" id="UP000198929"/>
    </source>
</evidence>
<dbReference type="EMBL" id="FOGQ01000007">
    <property type="protein sequence ID" value="SES03848.1"/>
    <property type="molecule type" value="Genomic_DNA"/>
</dbReference>
<name>A0A1H9U3N9_9CORY</name>
<proteinExistence type="predicted"/>